<evidence type="ECO:0000256" key="4">
    <source>
        <dbReference type="ARBA" id="ARBA00005420"/>
    </source>
</evidence>
<dbReference type="PANTHER" id="PTHR12317">
    <property type="entry name" value="DIACYLGLYCEROL O-ACYLTRANSFERASE"/>
    <property type="match status" value="1"/>
</dbReference>
<evidence type="ECO:0000256" key="7">
    <source>
        <dbReference type="ARBA" id="ARBA00022679"/>
    </source>
</evidence>
<accession>A0A4P9ZLZ5</accession>
<evidence type="ECO:0000313" key="17">
    <source>
        <dbReference type="EMBL" id="RKP33250.1"/>
    </source>
</evidence>
<comment type="caution">
    <text evidence="16">Lacks conserved residue(s) required for the propagation of feature annotation.</text>
</comment>
<evidence type="ECO:0000256" key="1">
    <source>
        <dbReference type="ARBA" id="ARBA00004477"/>
    </source>
</evidence>
<dbReference type="CDD" id="cd07987">
    <property type="entry name" value="LPLAT_MGAT-like"/>
    <property type="match status" value="1"/>
</dbReference>
<evidence type="ECO:0000313" key="18">
    <source>
        <dbReference type="Proteomes" id="UP000268162"/>
    </source>
</evidence>
<evidence type="ECO:0000256" key="2">
    <source>
        <dbReference type="ARBA" id="ARBA00004771"/>
    </source>
</evidence>
<keyword evidence="6 16" id="KW-0444">Lipid biosynthesis</keyword>
<dbReference type="STRING" id="215637.A0A4P9ZLZ5"/>
<comment type="catalytic activity">
    <reaction evidence="15 16">
        <text>an acyl-CoA + a 1,2-diacyl-sn-glycerol = a triacyl-sn-glycerol + CoA</text>
        <dbReference type="Rhea" id="RHEA:10868"/>
        <dbReference type="ChEBI" id="CHEBI:17815"/>
        <dbReference type="ChEBI" id="CHEBI:57287"/>
        <dbReference type="ChEBI" id="CHEBI:58342"/>
        <dbReference type="ChEBI" id="CHEBI:64615"/>
        <dbReference type="EC" id="2.3.1.20"/>
    </reaction>
</comment>
<evidence type="ECO:0000256" key="8">
    <source>
        <dbReference type="ARBA" id="ARBA00022692"/>
    </source>
</evidence>
<keyword evidence="7 17" id="KW-0808">Transferase</keyword>
<proteinExistence type="inferred from homology"/>
<dbReference type="GO" id="GO:0005789">
    <property type="term" value="C:endoplasmic reticulum membrane"/>
    <property type="evidence" value="ECO:0007669"/>
    <property type="project" value="UniProtKB-SubCell"/>
</dbReference>
<keyword evidence="12 16" id="KW-0443">Lipid metabolism</keyword>
<dbReference type="EC" id="2.3.1.20" evidence="5 16"/>
<protein>
    <recommendedName>
        <fullName evidence="5 16">Diacylglycerol O-acyltransferase</fullName>
        <ecNumber evidence="5 16">2.3.1.20</ecNumber>
    </recommendedName>
</protein>
<keyword evidence="10 16" id="KW-0256">Endoplasmic reticulum</keyword>
<keyword evidence="9" id="KW-0319">Glycerol metabolism</keyword>
<dbReference type="PANTHER" id="PTHR12317:SF0">
    <property type="entry name" value="ACYLTRANSFERASE"/>
    <property type="match status" value="1"/>
</dbReference>
<evidence type="ECO:0000256" key="13">
    <source>
        <dbReference type="ARBA" id="ARBA00023136"/>
    </source>
</evidence>
<keyword evidence="18" id="KW-1185">Reference proteome</keyword>
<keyword evidence="11 16" id="KW-1133">Transmembrane helix</keyword>
<dbReference type="GO" id="GO:0004144">
    <property type="term" value="F:diacylglycerol O-acyltransferase activity"/>
    <property type="evidence" value="ECO:0007669"/>
    <property type="project" value="UniProtKB-UniRule"/>
</dbReference>
<evidence type="ECO:0000256" key="15">
    <source>
        <dbReference type="ARBA" id="ARBA00048109"/>
    </source>
</evidence>
<gene>
    <name evidence="17" type="ORF">BJ085DRAFT_40548</name>
</gene>
<evidence type="ECO:0000256" key="16">
    <source>
        <dbReference type="RuleBase" id="RU367023"/>
    </source>
</evidence>
<sequence length="331" mass="37399">MGVTFAPFNIPFERRRQTFCVLVWACLLPFCLFLNLLCLVNPLIWPLYIPYVIYTLRNQAPALGGRPSPWLRRLKFWKYCADYFPAQLVKEVDLDPSQNYIFGYHPHGIISVGALLNFGTEATGVSAQFPGLNIRLLTLTSNFHIPFYRDIILGMHVNSVSRHSIEHIVNSGPGNSCVIVVGGASESLYAKPKQADLVLKKRLGFIKLAIKNGASLVPIFTFGENDLYDQIDSGPGTIIRSIQRKIQSYCGFTTPLFHGRGIFNYDLGLMPFRAPLVSVVGRPIPVKRNPDPSLEDLKDIQEQYIAELTRIFNKYKDTYAKDRISDLRVVE</sequence>
<dbReference type="EMBL" id="ML004134">
    <property type="protein sequence ID" value="RKP33250.1"/>
    <property type="molecule type" value="Genomic_DNA"/>
</dbReference>
<evidence type="ECO:0000256" key="9">
    <source>
        <dbReference type="ARBA" id="ARBA00022798"/>
    </source>
</evidence>
<dbReference type="InterPro" id="IPR007130">
    <property type="entry name" value="DAGAT"/>
</dbReference>
<evidence type="ECO:0000256" key="5">
    <source>
        <dbReference type="ARBA" id="ARBA00013244"/>
    </source>
</evidence>
<evidence type="ECO:0000256" key="6">
    <source>
        <dbReference type="ARBA" id="ARBA00022516"/>
    </source>
</evidence>
<dbReference type="GO" id="GO:0006071">
    <property type="term" value="P:glycerol metabolic process"/>
    <property type="evidence" value="ECO:0007669"/>
    <property type="project" value="UniProtKB-UniRule"/>
</dbReference>
<dbReference type="UniPathway" id="UPA00282"/>
<evidence type="ECO:0000256" key="14">
    <source>
        <dbReference type="ARBA" id="ARBA00023315"/>
    </source>
</evidence>
<comment type="pathway">
    <text evidence="2 16">Glycerolipid metabolism; triacylglycerol biosynthesis.</text>
</comment>
<comment type="function">
    <text evidence="16">Catalyzes the terminal and only committed step in triacylglycerol synthesis by using diacylglycerol and fatty acyl CoA as substrates.</text>
</comment>
<organism evidence="17 18">
    <name type="scientific">Dimargaris cristalligena</name>
    <dbReference type="NCBI Taxonomy" id="215637"/>
    <lineage>
        <taxon>Eukaryota</taxon>
        <taxon>Fungi</taxon>
        <taxon>Fungi incertae sedis</taxon>
        <taxon>Zoopagomycota</taxon>
        <taxon>Kickxellomycotina</taxon>
        <taxon>Dimargaritomycetes</taxon>
        <taxon>Dimargaritales</taxon>
        <taxon>Dimargaritaceae</taxon>
        <taxon>Dimargaris</taxon>
    </lineage>
</organism>
<evidence type="ECO:0000256" key="11">
    <source>
        <dbReference type="ARBA" id="ARBA00022989"/>
    </source>
</evidence>
<comment type="subcellular location">
    <subcellularLocation>
        <location evidence="1 16">Endoplasmic reticulum membrane</location>
        <topology evidence="1 16">Multi-pass membrane protein</topology>
    </subcellularLocation>
</comment>
<comment type="similarity">
    <text evidence="4 16">Belongs to the diacylglycerol acyltransferase family.</text>
</comment>
<evidence type="ECO:0000256" key="12">
    <source>
        <dbReference type="ARBA" id="ARBA00023098"/>
    </source>
</evidence>
<keyword evidence="14 16" id="KW-0012">Acyltransferase</keyword>
<evidence type="ECO:0000256" key="3">
    <source>
        <dbReference type="ARBA" id="ARBA00005189"/>
    </source>
</evidence>
<dbReference type="Pfam" id="PF03982">
    <property type="entry name" value="DAGAT"/>
    <property type="match status" value="1"/>
</dbReference>
<evidence type="ECO:0000256" key="10">
    <source>
        <dbReference type="ARBA" id="ARBA00022824"/>
    </source>
</evidence>
<keyword evidence="8 16" id="KW-0812">Transmembrane</keyword>
<dbReference type="AlphaFoldDB" id="A0A4P9ZLZ5"/>
<name>A0A4P9ZLZ5_9FUNG</name>
<comment type="pathway">
    <text evidence="3">Lipid metabolism.</text>
</comment>
<feature type="transmembrane region" description="Helical" evidence="16">
    <location>
        <begin position="21"/>
        <end position="48"/>
    </location>
</feature>
<dbReference type="Proteomes" id="UP000268162">
    <property type="component" value="Unassembled WGS sequence"/>
</dbReference>
<dbReference type="GO" id="GO:0019432">
    <property type="term" value="P:triglyceride biosynthetic process"/>
    <property type="evidence" value="ECO:0007669"/>
    <property type="project" value="UniProtKB-UniRule"/>
</dbReference>
<reference evidence="18" key="1">
    <citation type="journal article" date="2018" name="Nat. Microbiol.">
        <title>Leveraging single-cell genomics to expand the fungal tree of life.</title>
        <authorList>
            <person name="Ahrendt S.R."/>
            <person name="Quandt C.A."/>
            <person name="Ciobanu D."/>
            <person name="Clum A."/>
            <person name="Salamov A."/>
            <person name="Andreopoulos B."/>
            <person name="Cheng J.F."/>
            <person name="Woyke T."/>
            <person name="Pelin A."/>
            <person name="Henrissat B."/>
            <person name="Reynolds N.K."/>
            <person name="Benny G.L."/>
            <person name="Smith M.E."/>
            <person name="James T.Y."/>
            <person name="Grigoriev I.V."/>
        </authorList>
    </citation>
    <scope>NUCLEOTIDE SEQUENCE [LARGE SCALE GENOMIC DNA]</scope>
    <source>
        <strain evidence="18">RSA 468</strain>
    </source>
</reference>
<dbReference type="OrthoDB" id="264532at2759"/>
<keyword evidence="13 16" id="KW-0472">Membrane</keyword>